<sequence length="264" mass="28545">MSVEQPEQPAAPGASTAGERRRISVVGALGELLLMAGALILQFLGWRLWWNDAIMPGQQPTAASDLSTGCLEEARADRTDAPAAEPTDSGEPVVGPESYANGTPFAVMYVPRFGDGSQHSIAEGTGLDVLNSFELAVGHYPGTQMPGQVGNFAIASHRSAYGGGMHEIEQLRLGDAIYIRTRDDWYTYRFRDLEYVTPETVEVLAPVPNIPDLQPTDRLITLTSCYPLYSTAERIIAYGVLESWQPSSTGPPAEITDVVASWES</sequence>
<feature type="region of interest" description="Disordered" evidence="3">
    <location>
        <begin position="77"/>
        <end position="97"/>
    </location>
</feature>
<proteinExistence type="predicted"/>
<keyword evidence="4" id="KW-1133">Transmembrane helix</keyword>
<dbReference type="AlphaFoldDB" id="A0A917URU5"/>
<name>A0A917URU5_9MICO</name>
<accession>A0A917URU5</accession>
<dbReference type="EMBL" id="BMMD01000009">
    <property type="protein sequence ID" value="GGJ80182.1"/>
    <property type="molecule type" value="Genomic_DNA"/>
</dbReference>
<dbReference type="NCBIfam" id="NF033747">
    <property type="entry name" value="class_E_sortase"/>
    <property type="match status" value="1"/>
</dbReference>
<feature type="transmembrane region" description="Helical" evidence="4">
    <location>
        <begin position="25"/>
        <end position="50"/>
    </location>
</feature>
<protein>
    <recommendedName>
        <fullName evidence="7">Class E sortase</fullName>
    </recommendedName>
</protein>
<keyword evidence="6" id="KW-1185">Reference proteome</keyword>
<evidence type="ECO:0000313" key="6">
    <source>
        <dbReference type="Proteomes" id="UP000636956"/>
    </source>
</evidence>
<keyword evidence="4" id="KW-0472">Membrane</keyword>
<dbReference type="InterPro" id="IPR053465">
    <property type="entry name" value="Sortase_Class_E"/>
</dbReference>
<feature type="active site" description="Proton donor/acceptor" evidence="2">
    <location>
        <position position="157"/>
    </location>
</feature>
<evidence type="ECO:0000313" key="5">
    <source>
        <dbReference type="EMBL" id="GGJ80182.1"/>
    </source>
</evidence>
<reference evidence="5" key="1">
    <citation type="journal article" date="2014" name="Int. J. Syst. Evol. Microbiol.">
        <title>Complete genome sequence of Corynebacterium casei LMG S-19264T (=DSM 44701T), isolated from a smear-ripened cheese.</title>
        <authorList>
            <consortium name="US DOE Joint Genome Institute (JGI-PGF)"/>
            <person name="Walter F."/>
            <person name="Albersmeier A."/>
            <person name="Kalinowski J."/>
            <person name="Ruckert C."/>
        </authorList>
    </citation>
    <scope>NUCLEOTIDE SEQUENCE</scope>
    <source>
        <strain evidence="5">CGMCC 1.8984</strain>
    </source>
</reference>
<dbReference type="Proteomes" id="UP000636956">
    <property type="component" value="Unassembled WGS sequence"/>
</dbReference>
<dbReference type="InterPro" id="IPR005754">
    <property type="entry name" value="Sortase"/>
</dbReference>
<evidence type="ECO:0008006" key="7">
    <source>
        <dbReference type="Google" id="ProtNLM"/>
    </source>
</evidence>
<dbReference type="CDD" id="cd05830">
    <property type="entry name" value="Sortase_E"/>
    <property type="match status" value="1"/>
</dbReference>
<dbReference type="InterPro" id="IPR023365">
    <property type="entry name" value="Sortase_dom-sf"/>
</dbReference>
<dbReference type="Pfam" id="PF04203">
    <property type="entry name" value="Sortase"/>
    <property type="match status" value="1"/>
</dbReference>
<evidence type="ECO:0000256" key="2">
    <source>
        <dbReference type="PIRSR" id="PIRSR605754-1"/>
    </source>
</evidence>
<organism evidence="5 6">
    <name type="scientific">Agromyces bauzanensis</name>
    <dbReference type="NCBI Taxonomy" id="1308924"/>
    <lineage>
        <taxon>Bacteria</taxon>
        <taxon>Bacillati</taxon>
        <taxon>Actinomycetota</taxon>
        <taxon>Actinomycetes</taxon>
        <taxon>Micrococcales</taxon>
        <taxon>Microbacteriaceae</taxon>
        <taxon>Agromyces</taxon>
    </lineage>
</organism>
<evidence type="ECO:0000256" key="3">
    <source>
        <dbReference type="SAM" id="MobiDB-lite"/>
    </source>
</evidence>
<reference evidence="5" key="2">
    <citation type="submission" date="2020-09" db="EMBL/GenBank/DDBJ databases">
        <authorList>
            <person name="Sun Q."/>
            <person name="Zhou Y."/>
        </authorList>
    </citation>
    <scope>NUCLEOTIDE SEQUENCE</scope>
    <source>
        <strain evidence="5">CGMCC 1.8984</strain>
    </source>
</reference>
<gene>
    <name evidence="5" type="ORF">GCM10011372_18260</name>
</gene>
<dbReference type="InterPro" id="IPR042003">
    <property type="entry name" value="Sortase_E"/>
</dbReference>
<dbReference type="RefSeq" id="WP_188743133.1">
    <property type="nucleotide sequence ID" value="NZ_BAABFW010000004.1"/>
</dbReference>
<feature type="active site" description="Acyl-thioester intermediate" evidence="2">
    <location>
        <position position="225"/>
    </location>
</feature>
<evidence type="ECO:0000256" key="1">
    <source>
        <dbReference type="ARBA" id="ARBA00022801"/>
    </source>
</evidence>
<comment type="caution">
    <text evidence="5">The sequence shown here is derived from an EMBL/GenBank/DDBJ whole genome shotgun (WGS) entry which is preliminary data.</text>
</comment>
<keyword evidence="1" id="KW-0378">Hydrolase</keyword>
<keyword evidence="4" id="KW-0812">Transmembrane</keyword>
<evidence type="ECO:0000256" key="4">
    <source>
        <dbReference type="SAM" id="Phobius"/>
    </source>
</evidence>
<dbReference type="Gene3D" id="2.40.260.10">
    <property type="entry name" value="Sortase"/>
    <property type="match status" value="1"/>
</dbReference>
<dbReference type="SUPFAM" id="SSF63817">
    <property type="entry name" value="Sortase"/>
    <property type="match status" value="1"/>
</dbReference>
<dbReference type="GO" id="GO:0016787">
    <property type="term" value="F:hydrolase activity"/>
    <property type="evidence" value="ECO:0007669"/>
    <property type="project" value="UniProtKB-KW"/>
</dbReference>